<evidence type="ECO:0000256" key="5">
    <source>
        <dbReference type="ARBA" id="ARBA00023187"/>
    </source>
</evidence>
<keyword evidence="3" id="KW-0677">Repeat</keyword>
<dbReference type="GO" id="GO:0000398">
    <property type="term" value="P:mRNA splicing, via spliceosome"/>
    <property type="evidence" value="ECO:0007669"/>
    <property type="project" value="InterPro"/>
</dbReference>
<evidence type="ECO:0000256" key="7">
    <source>
        <dbReference type="SAM" id="MobiDB-lite"/>
    </source>
</evidence>
<evidence type="ECO:0000256" key="6">
    <source>
        <dbReference type="PROSITE-ProRule" id="PRU00176"/>
    </source>
</evidence>
<accession>A0A165G8P3</accession>
<dbReference type="SUPFAM" id="SSF54928">
    <property type="entry name" value="RNA-binding domain, RBD"/>
    <property type="match status" value="2"/>
</dbReference>
<keyword evidence="4 6" id="KW-0694">RNA-binding</keyword>
<evidence type="ECO:0000259" key="8">
    <source>
        <dbReference type="PROSITE" id="PS50102"/>
    </source>
</evidence>
<dbReference type="InterPro" id="IPR035979">
    <property type="entry name" value="RBD_domain_sf"/>
</dbReference>
<evidence type="ECO:0000313" key="9">
    <source>
        <dbReference type="EMBL" id="KZT57743.1"/>
    </source>
</evidence>
<dbReference type="PANTHER" id="PTHR15608">
    <property type="entry name" value="SPLICING FACTOR U2AF-ASSOCIATED PROTEIN 2"/>
    <property type="match status" value="1"/>
</dbReference>
<dbReference type="SMART" id="SM00360">
    <property type="entry name" value="RRM"/>
    <property type="match status" value="2"/>
</dbReference>
<keyword evidence="2" id="KW-0507">mRNA processing</keyword>
<dbReference type="GO" id="GO:0005686">
    <property type="term" value="C:U2 snRNP"/>
    <property type="evidence" value="ECO:0007669"/>
    <property type="project" value="TreeGrafter"/>
</dbReference>
<dbReference type="CDD" id="cd12285">
    <property type="entry name" value="RRM3_RBM39_like"/>
    <property type="match status" value="1"/>
</dbReference>
<evidence type="ECO:0000256" key="1">
    <source>
        <dbReference type="ARBA" id="ARBA00007747"/>
    </source>
</evidence>
<dbReference type="FunCoup" id="A0A165G8P3">
    <property type="interactions" value="93"/>
</dbReference>
<dbReference type="InterPro" id="IPR012677">
    <property type="entry name" value="Nucleotide-bd_a/b_plait_sf"/>
</dbReference>
<dbReference type="InterPro" id="IPR034393">
    <property type="entry name" value="TatSF1-like"/>
</dbReference>
<dbReference type="Gene3D" id="3.30.70.330">
    <property type="match status" value="2"/>
</dbReference>
<feature type="region of interest" description="Disordered" evidence="7">
    <location>
        <begin position="1"/>
        <end position="30"/>
    </location>
</feature>
<evidence type="ECO:0000313" key="10">
    <source>
        <dbReference type="Proteomes" id="UP000076842"/>
    </source>
</evidence>
<dbReference type="Proteomes" id="UP000076842">
    <property type="component" value="Unassembled WGS sequence"/>
</dbReference>
<gene>
    <name evidence="9" type="ORF">CALCODRAFT_469346</name>
</gene>
<dbReference type="Pfam" id="PF00076">
    <property type="entry name" value="RRM_1"/>
    <property type="match status" value="2"/>
</dbReference>
<reference evidence="9 10" key="1">
    <citation type="journal article" date="2016" name="Mol. Biol. Evol.">
        <title>Comparative Genomics of Early-Diverging Mushroom-Forming Fungi Provides Insights into the Origins of Lignocellulose Decay Capabilities.</title>
        <authorList>
            <person name="Nagy L.G."/>
            <person name="Riley R."/>
            <person name="Tritt A."/>
            <person name="Adam C."/>
            <person name="Daum C."/>
            <person name="Floudas D."/>
            <person name="Sun H."/>
            <person name="Yadav J.S."/>
            <person name="Pangilinan J."/>
            <person name="Larsson K.H."/>
            <person name="Matsuura K."/>
            <person name="Barry K."/>
            <person name="Labutti K."/>
            <person name="Kuo R."/>
            <person name="Ohm R.A."/>
            <person name="Bhattacharya S.S."/>
            <person name="Shirouzu T."/>
            <person name="Yoshinaga Y."/>
            <person name="Martin F.M."/>
            <person name="Grigoriev I.V."/>
            <person name="Hibbett D.S."/>
        </authorList>
    </citation>
    <scope>NUCLEOTIDE SEQUENCE [LARGE SCALE GENOMIC DNA]</scope>
    <source>
        <strain evidence="9 10">HHB12733</strain>
    </source>
</reference>
<comment type="similarity">
    <text evidence="1">Belongs to the HTATSF1 family.</text>
</comment>
<name>A0A165G8P3_9BASI</name>
<dbReference type="OrthoDB" id="10258585at2759"/>
<dbReference type="PROSITE" id="PS50102">
    <property type="entry name" value="RRM"/>
    <property type="match status" value="1"/>
</dbReference>
<dbReference type="PANTHER" id="PTHR15608:SF0">
    <property type="entry name" value="HIV TAT-SPECIFIC FACTOR 1"/>
    <property type="match status" value="1"/>
</dbReference>
<dbReference type="FunFam" id="3.30.70.330:FF:000105">
    <property type="entry name" value="HIV Tat-specific factor 1 homolog"/>
    <property type="match status" value="1"/>
</dbReference>
<keyword evidence="5" id="KW-0508">mRNA splicing</keyword>
<dbReference type="InterPro" id="IPR034392">
    <property type="entry name" value="TatSF1-like_RRM1"/>
</dbReference>
<evidence type="ECO:0000256" key="4">
    <source>
        <dbReference type="ARBA" id="ARBA00022884"/>
    </source>
</evidence>
<feature type="domain" description="RRM" evidence="8">
    <location>
        <begin position="132"/>
        <end position="219"/>
    </location>
</feature>
<feature type="region of interest" description="Disordered" evidence="7">
    <location>
        <begin position="77"/>
        <end position="138"/>
    </location>
</feature>
<protein>
    <recommendedName>
        <fullName evidence="8">RRM domain-containing protein</fullName>
    </recommendedName>
</protein>
<proteinExistence type="inferred from homology"/>
<keyword evidence="10" id="KW-1185">Reference proteome</keyword>
<dbReference type="CDD" id="cd12281">
    <property type="entry name" value="RRM1_TatSF1_like"/>
    <property type="match status" value="1"/>
</dbReference>
<feature type="compositionally biased region" description="Low complexity" evidence="7">
    <location>
        <begin position="1"/>
        <end position="16"/>
    </location>
</feature>
<dbReference type="GO" id="GO:0003723">
    <property type="term" value="F:RNA binding"/>
    <property type="evidence" value="ECO:0007669"/>
    <property type="project" value="UniProtKB-UniRule"/>
</dbReference>
<sequence length="398" mass="44710">MASIPPALAANGAAAPPSDPTQIGEAGFEADPRVYMDRVSGTWRFEDDNGDEMEWEVLGRKWVPVIDEDLVKAQQAAYSVQGVDESAPAAPVLAREKKKRKKEEVDYTSGNVAPPPPTKKSKSDKPKRSKNTAVYVSGLPGDATMDEIVERFGKFGVLEEDDEGEPKVKMYEDEQGQFNGTALVVYFKEESVPLAINMLDEAELRIGEGGSMSVQLPDYDSDKWKNRKEHKSERRVVDKAKVSRRLKKMDRKIAEWDDEDGFGPQLEREPPAPPATQPRVVVLKHMFTLDELAQDPSLLLDLKEDVREECEALGHVTNVVLYDKEPDGVMTVKFRDPVSAQACILKMNGRYFDKRRIVAELYKGGQRFKRSGDDLSEEVDDAEKQRLDEFAAWLMADE</sequence>
<dbReference type="STRING" id="1353952.A0A165G8P3"/>
<dbReference type="GO" id="GO:0005684">
    <property type="term" value="C:U2-type spliceosomal complex"/>
    <property type="evidence" value="ECO:0007669"/>
    <property type="project" value="TreeGrafter"/>
</dbReference>
<dbReference type="AlphaFoldDB" id="A0A165G8P3"/>
<dbReference type="EMBL" id="KV423959">
    <property type="protein sequence ID" value="KZT57743.1"/>
    <property type="molecule type" value="Genomic_DNA"/>
</dbReference>
<dbReference type="InParanoid" id="A0A165G8P3"/>
<evidence type="ECO:0000256" key="3">
    <source>
        <dbReference type="ARBA" id="ARBA00022737"/>
    </source>
</evidence>
<organism evidence="9 10">
    <name type="scientific">Calocera cornea HHB12733</name>
    <dbReference type="NCBI Taxonomy" id="1353952"/>
    <lineage>
        <taxon>Eukaryota</taxon>
        <taxon>Fungi</taxon>
        <taxon>Dikarya</taxon>
        <taxon>Basidiomycota</taxon>
        <taxon>Agaricomycotina</taxon>
        <taxon>Dacrymycetes</taxon>
        <taxon>Dacrymycetales</taxon>
        <taxon>Dacrymycetaceae</taxon>
        <taxon>Calocera</taxon>
    </lineage>
</organism>
<evidence type="ECO:0000256" key="2">
    <source>
        <dbReference type="ARBA" id="ARBA00022664"/>
    </source>
</evidence>
<dbReference type="InterPro" id="IPR000504">
    <property type="entry name" value="RRM_dom"/>
</dbReference>